<comment type="subcellular location">
    <subcellularLocation>
        <location evidence="1">Nucleus</location>
        <location evidence="1">Nucleoplasm</location>
    </subcellularLocation>
</comment>
<evidence type="ECO:0000259" key="14">
    <source>
        <dbReference type="PROSITE" id="PS50950"/>
    </source>
</evidence>
<keyword evidence="4 12" id="KW-0863">Zinc-finger</keyword>
<dbReference type="InterPro" id="IPR038441">
    <property type="entry name" value="THAP_Znf_sf"/>
</dbReference>
<dbReference type="GeneID" id="107219796"/>
<gene>
    <name evidence="16" type="primary">LOC107219796</name>
</gene>
<keyword evidence="9" id="KW-0804">Transcription</keyword>
<dbReference type="SMART" id="SM00980">
    <property type="entry name" value="THAP"/>
    <property type="match status" value="1"/>
</dbReference>
<accession>A0ABM3FP81</accession>
<keyword evidence="6" id="KW-0805">Transcription regulation</keyword>
<sequence length="334" mass="38285">MPCCEVSACLNRTYKKSKSQIETEKTSKITFHRFPKAENQRLKWVECTQLPLTSLPAIAYLCSVHFAEDSFDRTSLSCTRLKRDAIPAINITNTGKSENLNEHEHEHVSQVQQDVYPSTSKTIDKEIPEEIFDDFTCGKTDANTRSDLLKTLFENTPKRIHKCDVTTECKPQKRQCIQSALCEQTVQGTQVKSESSSEMTDDTYLSKSPFLINQQNNEALSDSRGQLQYTPRKILLCKTLKAQQDISLRQIQTLKKRNKRQEKKIAILNSILNELKAKQMLDEEQLDLLRTIGTSNAHLLKRFVGKRTEKKCVRTKNGELISWEYSGFVRTGKT</sequence>
<evidence type="ECO:0000256" key="9">
    <source>
        <dbReference type="ARBA" id="ARBA00023163"/>
    </source>
</evidence>
<evidence type="ECO:0000256" key="10">
    <source>
        <dbReference type="ARBA" id="ARBA00023242"/>
    </source>
</evidence>
<keyword evidence="3" id="KW-0479">Metal-binding</keyword>
<evidence type="ECO:0000313" key="15">
    <source>
        <dbReference type="Proteomes" id="UP000829291"/>
    </source>
</evidence>
<keyword evidence="15" id="KW-1185">Reference proteome</keyword>
<keyword evidence="5" id="KW-0862">Zinc</keyword>
<keyword evidence="11" id="KW-0131">Cell cycle</keyword>
<evidence type="ECO:0000256" key="11">
    <source>
        <dbReference type="ARBA" id="ARBA00023306"/>
    </source>
</evidence>
<dbReference type="InterPro" id="IPR026516">
    <property type="entry name" value="THAP1/10"/>
</dbReference>
<evidence type="ECO:0000256" key="2">
    <source>
        <dbReference type="ARBA" id="ARBA00006177"/>
    </source>
</evidence>
<dbReference type="InterPro" id="IPR006612">
    <property type="entry name" value="THAP_Znf"/>
</dbReference>
<dbReference type="SUPFAM" id="SSF57716">
    <property type="entry name" value="Glucocorticoid receptor-like (DNA-binding domain)"/>
    <property type="match status" value="1"/>
</dbReference>
<evidence type="ECO:0000256" key="1">
    <source>
        <dbReference type="ARBA" id="ARBA00004642"/>
    </source>
</evidence>
<comment type="similarity">
    <text evidence="2">Belongs to the THAP1 family.</text>
</comment>
<evidence type="ECO:0000256" key="8">
    <source>
        <dbReference type="ARBA" id="ARBA00023125"/>
    </source>
</evidence>
<name>A0ABM3FP81_NEOLC</name>
<dbReference type="PANTHER" id="PTHR46600">
    <property type="entry name" value="THAP DOMAIN-CONTAINING"/>
    <property type="match status" value="1"/>
</dbReference>
<proteinExistence type="inferred from homology"/>
<keyword evidence="8 12" id="KW-0238">DNA-binding</keyword>
<feature type="coiled-coil region" evidence="13">
    <location>
        <begin position="251"/>
        <end position="278"/>
    </location>
</feature>
<evidence type="ECO:0000256" key="13">
    <source>
        <dbReference type="SAM" id="Coils"/>
    </source>
</evidence>
<dbReference type="PANTHER" id="PTHR46600:SF1">
    <property type="entry name" value="THAP DOMAIN-CONTAINING PROTEIN 1"/>
    <property type="match status" value="1"/>
</dbReference>
<feature type="domain" description="THAP-type" evidence="14">
    <location>
        <begin position="1"/>
        <end position="90"/>
    </location>
</feature>
<dbReference type="Gene3D" id="6.20.210.20">
    <property type="entry name" value="THAP domain"/>
    <property type="match status" value="1"/>
</dbReference>
<keyword evidence="7 13" id="KW-0175">Coiled coil</keyword>
<evidence type="ECO:0000256" key="12">
    <source>
        <dbReference type="PROSITE-ProRule" id="PRU00309"/>
    </source>
</evidence>
<evidence type="ECO:0000256" key="3">
    <source>
        <dbReference type="ARBA" id="ARBA00022723"/>
    </source>
</evidence>
<evidence type="ECO:0000256" key="4">
    <source>
        <dbReference type="ARBA" id="ARBA00022771"/>
    </source>
</evidence>
<evidence type="ECO:0000256" key="7">
    <source>
        <dbReference type="ARBA" id="ARBA00023054"/>
    </source>
</evidence>
<protein>
    <submittedName>
        <fullName evidence="16">Uncharacterized protein LOC107219796 isoform X1</fullName>
    </submittedName>
</protein>
<evidence type="ECO:0000256" key="5">
    <source>
        <dbReference type="ARBA" id="ARBA00022833"/>
    </source>
</evidence>
<dbReference type="Pfam" id="PF05485">
    <property type="entry name" value="THAP"/>
    <property type="match status" value="1"/>
</dbReference>
<dbReference type="RefSeq" id="XP_046589829.1">
    <property type="nucleotide sequence ID" value="XM_046733873.1"/>
</dbReference>
<keyword evidence="10" id="KW-0539">Nucleus</keyword>
<organism evidence="15 16">
    <name type="scientific">Neodiprion lecontei</name>
    <name type="common">Redheaded pine sawfly</name>
    <dbReference type="NCBI Taxonomy" id="441921"/>
    <lineage>
        <taxon>Eukaryota</taxon>
        <taxon>Metazoa</taxon>
        <taxon>Ecdysozoa</taxon>
        <taxon>Arthropoda</taxon>
        <taxon>Hexapoda</taxon>
        <taxon>Insecta</taxon>
        <taxon>Pterygota</taxon>
        <taxon>Neoptera</taxon>
        <taxon>Endopterygota</taxon>
        <taxon>Hymenoptera</taxon>
        <taxon>Tenthredinoidea</taxon>
        <taxon>Diprionidae</taxon>
        <taxon>Diprioninae</taxon>
        <taxon>Neodiprion</taxon>
    </lineage>
</organism>
<reference evidence="16" key="1">
    <citation type="submission" date="2025-08" db="UniProtKB">
        <authorList>
            <consortium name="RefSeq"/>
        </authorList>
    </citation>
    <scope>IDENTIFICATION</scope>
    <source>
        <tissue evidence="16">Thorax and Abdomen</tissue>
    </source>
</reference>
<evidence type="ECO:0000313" key="16">
    <source>
        <dbReference type="RefSeq" id="XP_046589829.1"/>
    </source>
</evidence>
<dbReference type="SMART" id="SM00692">
    <property type="entry name" value="DM3"/>
    <property type="match status" value="1"/>
</dbReference>
<dbReference type="Proteomes" id="UP000829291">
    <property type="component" value="Chromosome 3"/>
</dbReference>
<dbReference type="PROSITE" id="PS50950">
    <property type="entry name" value="ZF_THAP"/>
    <property type="match status" value="1"/>
</dbReference>
<evidence type="ECO:0000256" key="6">
    <source>
        <dbReference type="ARBA" id="ARBA00023015"/>
    </source>
</evidence>